<sequence>MTDFVVTTTDGRQHLGQSENARLESLVDQLSSKGHFELVVVSAELGAPGSETSTVFFKHGIISISERKPETVIAPSPPLAG</sequence>
<protein>
    <submittedName>
        <fullName evidence="1">Uncharacterized protein</fullName>
    </submittedName>
</protein>
<name>A0A2W7CXJ8_9HYPH</name>
<dbReference type="RefSeq" id="WP_146606047.1">
    <property type="nucleotide sequence ID" value="NZ_JBHLYT010000062.1"/>
</dbReference>
<gene>
    <name evidence="1" type="ORF">B5V02_10715</name>
</gene>
<evidence type="ECO:0000313" key="2">
    <source>
        <dbReference type="Proteomes" id="UP000248616"/>
    </source>
</evidence>
<keyword evidence="2" id="KW-1185">Reference proteome</keyword>
<organism evidence="1 2">
    <name type="scientific">Mesorhizobium kowhaii</name>
    <dbReference type="NCBI Taxonomy" id="1300272"/>
    <lineage>
        <taxon>Bacteria</taxon>
        <taxon>Pseudomonadati</taxon>
        <taxon>Pseudomonadota</taxon>
        <taxon>Alphaproteobacteria</taxon>
        <taxon>Hyphomicrobiales</taxon>
        <taxon>Phyllobacteriaceae</taxon>
        <taxon>Mesorhizobium</taxon>
    </lineage>
</organism>
<comment type="caution">
    <text evidence="1">The sequence shown here is derived from an EMBL/GenBank/DDBJ whole genome shotgun (WGS) entry which is preliminary data.</text>
</comment>
<dbReference type="AlphaFoldDB" id="A0A2W7CXJ8"/>
<dbReference type="Proteomes" id="UP000248616">
    <property type="component" value="Unassembled WGS sequence"/>
</dbReference>
<evidence type="ECO:0000313" key="1">
    <source>
        <dbReference type="EMBL" id="PZV38519.1"/>
    </source>
</evidence>
<reference evidence="2" key="1">
    <citation type="submission" date="2017-03" db="EMBL/GenBank/DDBJ databases">
        <authorList>
            <person name="Safronova V.I."/>
            <person name="Sazanova A.L."/>
            <person name="Chirak E.R."/>
        </authorList>
    </citation>
    <scope>NUCLEOTIDE SEQUENCE [LARGE SCALE GENOMIC DNA]</scope>
    <source>
        <strain evidence="2">Ach-343</strain>
    </source>
</reference>
<proteinExistence type="predicted"/>
<accession>A0A2W7CXJ8</accession>
<dbReference type="EMBL" id="MZXV01000026">
    <property type="protein sequence ID" value="PZV38519.1"/>
    <property type="molecule type" value="Genomic_DNA"/>
</dbReference>